<organism evidence="3 4">
    <name type="scientific">Ditylenchus dipsaci</name>
    <dbReference type="NCBI Taxonomy" id="166011"/>
    <lineage>
        <taxon>Eukaryota</taxon>
        <taxon>Metazoa</taxon>
        <taxon>Ecdysozoa</taxon>
        <taxon>Nematoda</taxon>
        <taxon>Chromadorea</taxon>
        <taxon>Rhabditida</taxon>
        <taxon>Tylenchina</taxon>
        <taxon>Tylenchomorpha</taxon>
        <taxon>Sphaerularioidea</taxon>
        <taxon>Anguinidae</taxon>
        <taxon>Anguininae</taxon>
        <taxon>Ditylenchus</taxon>
    </lineage>
</organism>
<evidence type="ECO:0000256" key="1">
    <source>
        <dbReference type="SAM" id="MobiDB-lite"/>
    </source>
</evidence>
<protein>
    <submittedName>
        <fullName evidence="4">Potassium channel domain-containing protein</fullName>
    </submittedName>
</protein>
<feature type="transmembrane region" description="Helical" evidence="2">
    <location>
        <begin position="230"/>
        <end position="263"/>
    </location>
</feature>
<proteinExistence type="predicted"/>
<dbReference type="GO" id="GO:0016286">
    <property type="term" value="F:small conductance calcium-activated potassium channel activity"/>
    <property type="evidence" value="ECO:0007669"/>
    <property type="project" value="InterPro"/>
</dbReference>
<dbReference type="Gene3D" id="1.10.287.70">
    <property type="match status" value="1"/>
</dbReference>
<feature type="compositionally biased region" description="Polar residues" evidence="1">
    <location>
        <begin position="42"/>
        <end position="52"/>
    </location>
</feature>
<dbReference type="PANTHER" id="PTHR10153">
    <property type="entry name" value="SMALL CONDUCTANCE CALCIUM-ACTIVATED POTASSIUM CHANNEL"/>
    <property type="match status" value="1"/>
</dbReference>
<keyword evidence="2" id="KW-1133">Transmembrane helix</keyword>
<name>A0A915DZT3_9BILA</name>
<keyword evidence="2" id="KW-0472">Membrane</keyword>
<keyword evidence="3" id="KW-1185">Reference proteome</keyword>
<dbReference type="WBParaSite" id="jg25425.1">
    <property type="protein sequence ID" value="jg25425.1"/>
    <property type="gene ID" value="jg25425"/>
</dbReference>
<sequence length="299" mass="33958">MAAAARLGAFGAGFGDTKASCRALYSSVPLESFYERDRGEKNSSGQNHNSLNRQSVRRRCSRRPGSKGYGVALSNAETARERFQRRRRLIERRLKIAVIHCGRRNTSRRIWSNRPDPLFLPTFCESSVILLTLLRIYSSLGITGRRFRFYQQILVKKCSQQLSWPNLGLVGARLDRRVYIPVHVLMTIPMFLRLYLVGRFMVLHSATHQDSSTVYATNNSFSNAHYFLDYIWFEVVTFFAIGRTVAIATGIVGTITSSLLTVLVSQKMLLSLSERRVNQVVAESQLGKLHKHEAARVLQ</sequence>
<evidence type="ECO:0000256" key="2">
    <source>
        <dbReference type="SAM" id="Phobius"/>
    </source>
</evidence>
<reference evidence="4" key="1">
    <citation type="submission" date="2022-11" db="UniProtKB">
        <authorList>
            <consortium name="WormBaseParasite"/>
        </authorList>
    </citation>
    <scope>IDENTIFICATION</scope>
</reference>
<feature type="region of interest" description="Disordered" evidence="1">
    <location>
        <begin position="37"/>
        <end position="69"/>
    </location>
</feature>
<evidence type="ECO:0000313" key="4">
    <source>
        <dbReference type="WBParaSite" id="jg25425.1"/>
    </source>
</evidence>
<feature type="transmembrane region" description="Helical" evidence="2">
    <location>
        <begin position="178"/>
        <end position="196"/>
    </location>
</feature>
<dbReference type="Proteomes" id="UP000887574">
    <property type="component" value="Unplaced"/>
</dbReference>
<dbReference type="AlphaFoldDB" id="A0A915DZT3"/>
<evidence type="ECO:0000313" key="3">
    <source>
        <dbReference type="Proteomes" id="UP000887574"/>
    </source>
</evidence>
<feature type="compositionally biased region" description="Basic residues" evidence="1">
    <location>
        <begin position="55"/>
        <end position="65"/>
    </location>
</feature>
<keyword evidence="2" id="KW-0812">Transmembrane</keyword>
<dbReference type="InterPro" id="IPR015449">
    <property type="entry name" value="K_chnl_Ca-activ_SK"/>
</dbReference>
<dbReference type="GO" id="GO:0016020">
    <property type="term" value="C:membrane"/>
    <property type="evidence" value="ECO:0007669"/>
    <property type="project" value="InterPro"/>
</dbReference>
<accession>A0A915DZT3</accession>